<evidence type="ECO:0000313" key="2">
    <source>
        <dbReference type="Proteomes" id="UP001060215"/>
    </source>
</evidence>
<protein>
    <submittedName>
        <fullName evidence="1">Uncharacterized protein</fullName>
    </submittedName>
</protein>
<dbReference type="EMBL" id="CM045758">
    <property type="protein sequence ID" value="KAI8030526.1"/>
    <property type="molecule type" value="Genomic_DNA"/>
</dbReference>
<sequence length="96" mass="10554">MFHLRLYSSSRSVFCRTVDVVSLLHCSLSSPSSTVRRLLFSSAIGIFASSPSLALRHLQISPPSSDVFALLHRPTSSISFGNRHLSFSLSVFSLLE</sequence>
<reference evidence="1 2" key="1">
    <citation type="journal article" date="2022" name="Plant J.">
        <title>Chromosome-level genome of Camellia lanceoleosa provides a valuable resource for understanding genome evolution and self-incompatibility.</title>
        <authorList>
            <person name="Gong W."/>
            <person name="Xiao S."/>
            <person name="Wang L."/>
            <person name="Liao Z."/>
            <person name="Chang Y."/>
            <person name="Mo W."/>
            <person name="Hu G."/>
            <person name="Li W."/>
            <person name="Zhao G."/>
            <person name="Zhu H."/>
            <person name="Hu X."/>
            <person name="Ji K."/>
            <person name="Xiang X."/>
            <person name="Song Q."/>
            <person name="Yuan D."/>
            <person name="Jin S."/>
            <person name="Zhang L."/>
        </authorList>
    </citation>
    <scope>NUCLEOTIDE SEQUENCE [LARGE SCALE GENOMIC DNA]</scope>
    <source>
        <strain evidence="1">SQ_2022a</strain>
    </source>
</reference>
<evidence type="ECO:0000313" key="1">
    <source>
        <dbReference type="EMBL" id="KAI8030526.1"/>
    </source>
</evidence>
<dbReference type="Proteomes" id="UP001060215">
    <property type="component" value="Chromosome 1"/>
</dbReference>
<keyword evidence="2" id="KW-1185">Reference proteome</keyword>
<accession>A0ACC0IZ72</accession>
<comment type="caution">
    <text evidence="1">The sequence shown here is derived from an EMBL/GenBank/DDBJ whole genome shotgun (WGS) entry which is preliminary data.</text>
</comment>
<gene>
    <name evidence="1" type="ORF">LOK49_LG01G01115</name>
</gene>
<organism evidence="1 2">
    <name type="scientific">Camellia lanceoleosa</name>
    <dbReference type="NCBI Taxonomy" id="1840588"/>
    <lineage>
        <taxon>Eukaryota</taxon>
        <taxon>Viridiplantae</taxon>
        <taxon>Streptophyta</taxon>
        <taxon>Embryophyta</taxon>
        <taxon>Tracheophyta</taxon>
        <taxon>Spermatophyta</taxon>
        <taxon>Magnoliopsida</taxon>
        <taxon>eudicotyledons</taxon>
        <taxon>Gunneridae</taxon>
        <taxon>Pentapetalae</taxon>
        <taxon>asterids</taxon>
        <taxon>Ericales</taxon>
        <taxon>Theaceae</taxon>
        <taxon>Camellia</taxon>
    </lineage>
</organism>
<proteinExistence type="predicted"/>
<name>A0ACC0IZ72_9ERIC</name>